<organism evidence="1 2">
    <name type="scientific">Echinops telfairi</name>
    <name type="common">Lesser hedgehog tenrec</name>
    <dbReference type="NCBI Taxonomy" id="9371"/>
    <lineage>
        <taxon>Eukaryota</taxon>
        <taxon>Metazoa</taxon>
        <taxon>Chordata</taxon>
        <taxon>Craniata</taxon>
        <taxon>Vertebrata</taxon>
        <taxon>Euteleostomi</taxon>
        <taxon>Mammalia</taxon>
        <taxon>Eutheria</taxon>
        <taxon>Afrotheria</taxon>
        <taxon>Tenrecidae</taxon>
        <taxon>Tenrecinae</taxon>
        <taxon>Echinops</taxon>
    </lineage>
</organism>
<sequence>MLGFLFQDPNADTEWNDILRKKGILPSKESAKELEKEAEEEEQRLFQQSVGLLDLGTSEVPFNLTACLCQVQMVILKKVSLHLISRWVILHLYKQGIPLCALINQHFRGLARKFPDVKFIKAISTTCIPNYPDRNLPTIFVYLKGDIKAQFIGPLVFGGMNLTRDELEWKLAESGAIKTDLEENPKKQVEDVLLSSVRCSGPVRRDSGSEDD</sequence>
<reference evidence="2" key="1">
    <citation type="submission" date="2025-08" db="UniProtKB">
        <authorList>
            <consortium name="RefSeq"/>
        </authorList>
    </citation>
    <scope>IDENTIFICATION</scope>
</reference>
<keyword evidence="1" id="KW-1185">Reference proteome</keyword>
<dbReference type="RefSeq" id="XP_045139760.1">
    <property type="nucleotide sequence ID" value="XM_045283825.1"/>
</dbReference>
<gene>
    <name evidence="2" type="primary">LOC101664020</name>
</gene>
<evidence type="ECO:0000313" key="1">
    <source>
        <dbReference type="Proteomes" id="UP000694863"/>
    </source>
</evidence>
<name>A0AC55CIF3_ECHTE</name>
<accession>A0AC55CIF3</accession>
<evidence type="ECO:0000313" key="2">
    <source>
        <dbReference type="RefSeq" id="XP_045139760.1"/>
    </source>
</evidence>
<proteinExistence type="predicted"/>
<protein>
    <submittedName>
        <fullName evidence="2">Phosducin-like protein 3</fullName>
    </submittedName>
</protein>
<dbReference type="Proteomes" id="UP000694863">
    <property type="component" value="Unplaced"/>
</dbReference>